<dbReference type="STRING" id="1314777.A0A164XXG5"/>
<dbReference type="PANTHER" id="PTHR24305:SF166">
    <property type="entry name" value="CYTOCHROME P450 12A4, MITOCHONDRIAL-RELATED"/>
    <property type="match status" value="1"/>
</dbReference>
<evidence type="ECO:0000256" key="5">
    <source>
        <dbReference type="ARBA" id="ARBA00022723"/>
    </source>
</evidence>
<dbReference type="GO" id="GO:0004497">
    <property type="term" value="F:monooxygenase activity"/>
    <property type="evidence" value="ECO:0007669"/>
    <property type="project" value="UniProtKB-KW"/>
</dbReference>
<evidence type="ECO:0000256" key="7">
    <source>
        <dbReference type="ARBA" id="ARBA00023004"/>
    </source>
</evidence>
<gene>
    <name evidence="12" type="ORF">SISNIDRAFT_407244</name>
</gene>
<accession>A0A164XXG5</accession>
<keyword evidence="11" id="KW-0472">Membrane</keyword>
<feature type="binding site" description="axial binding residue" evidence="9">
    <location>
        <position position="483"/>
    </location>
    <ligand>
        <name>heme</name>
        <dbReference type="ChEBI" id="CHEBI:30413"/>
    </ligand>
    <ligandPart>
        <name>Fe</name>
        <dbReference type="ChEBI" id="CHEBI:18248"/>
    </ligandPart>
</feature>
<keyword evidence="6 10" id="KW-0560">Oxidoreductase</keyword>
<sequence length="546" mass="61914">MYTYGILSTVLLSAGTLVAIVYLVKFIYSYWFNCLSNIPGPSPPSWWLGHLGILYRSPAGVIERQWYEKFGHTWRVKGICGKNILMTADPKIIQFVWQTSGYTFERVPINVQLAKLLTGPSILWAQHEDHKRHRSVMLPAFGTKESRALTPVFRTAAIKLCGVWKDRLAMAKSGCLVLNMPAEIARATLDAIGHAAFDYDFGAIEDKDNELANIFQNLFMTIRGLPSKRKIFAESFFTNYFPASLVQYMKYIPSKGIKHMNKSLEVSTKVAQDLVARKNERLIMGKEGRDVMSLLVKSNASEIEQTKLSDEEVYAQMNAMMVAGNETTSTTLTWTLWELARHPEIQAKLRAEIVQFSREAQEKGLSEIPVEDYEKMVYTTAVMKETIRFHTPIMMSTRVATRDAIIPLSKPIQTTDGQTITQIPVTKGTSVFASYAQYNRLPEIWGPDSYSYNPDRWLGMVEPSIKLGPYNNLGIFGAGIHACIGWRFAIIEYQTFLIQFINDFTFEMTEASSKVRRTRASVMLPLVEGEEDQGCQLPLLVKRNRN</sequence>
<evidence type="ECO:0000313" key="12">
    <source>
        <dbReference type="EMBL" id="KZS96386.1"/>
    </source>
</evidence>
<keyword evidence="11" id="KW-0812">Transmembrane</keyword>
<keyword evidence="13" id="KW-1185">Reference proteome</keyword>
<dbReference type="PANTHER" id="PTHR24305">
    <property type="entry name" value="CYTOCHROME P450"/>
    <property type="match status" value="1"/>
</dbReference>
<keyword evidence="5 9" id="KW-0479">Metal-binding</keyword>
<protein>
    <submittedName>
        <fullName evidence="12">Cytochrome P450</fullName>
    </submittedName>
</protein>
<dbReference type="Pfam" id="PF00067">
    <property type="entry name" value="p450"/>
    <property type="match status" value="1"/>
</dbReference>
<comment type="similarity">
    <text evidence="3 10">Belongs to the cytochrome P450 family.</text>
</comment>
<comment type="cofactor">
    <cofactor evidence="1 9">
        <name>heme</name>
        <dbReference type="ChEBI" id="CHEBI:30413"/>
    </cofactor>
</comment>
<dbReference type="PROSITE" id="PS00086">
    <property type="entry name" value="CYTOCHROME_P450"/>
    <property type="match status" value="1"/>
</dbReference>
<keyword evidence="8 10" id="KW-0503">Monooxygenase</keyword>
<comment type="pathway">
    <text evidence="2">Secondary metabolite biosynthesis.</text>
</comment>
<keyword evidence="11" id="KW-1133">Transmembrane helix</keyword>
<proteinExistence type="inferred from homology"/>
<organism evidence="12 13">
    <name type="scientific">Sistotremastrum niveocremeum HHB9708</name>
    <dbReference type="NCBI Taxonomy" id="1314777"/>
    <lineage>
        <taxon>Eukaryota</taxon>
        <taxon>Fungi</taxon>
        <taxon>Dikarya</taxon>
        <taxon>Basidiomycota</taxon>
        <taxon>Agaricomycotina</taxon>
        <taxon>Agaricomycetes</taxon>
        <taxon>Sistotremastrales</taxon>
        <taxon>Sistotremastraceae</taxon>
        <taxon>Sertulicium</taxon>
        <taxon>Sertulicium niveocremeum</taxon>
    </lineage>
</organism>
<dbReference type="InterPro" id="IPR002403">
    <property type="entry name" value="Cyt_P450_E_grp-IV"/>
</dbReference>
<name>A0A164XXG5_9AGAM</name>
<keyword evidence="7 9" id="KW-0408">Iron</keyword>
<evidence type="ECO:0000256" key="10">
    <source>
        <dbReference type="RuleBase" id="RU000461"/>
    </source>
</evidence>
<dbReference type="InterPro" id="IPR036396">
    <property type="entry name" value="Cyt_P450_sf"/>
</dbReference>
<dbReference type="Gene3D" id="1.10.630.10">
    <property type="entry name" value="Cytochrome P450"/>
    <property type="match status" value="1"/>
</dbReference>
<dbReference type="InterPro" id="IPR001128">
    <property type="entry name" value="Cyt_P450"/>
</dbReference>
<dbReference type="GO" id="GO:0016705">
    <property type="term" value="F:oxidoreductase activity, acting on paired donors, with incorporation or reduction of molecular oxygen"/>
    <property type="evidence" value="ECO:0007669"/>
    <property type="project" value="InterPro"/>
</dbReference>
<evidence type="ECO:0000256" key="1">
    <source>
        <dbReference type="ARBA" id="ARBA00001971"/>
    </source>
</evidence>
<dbReference type="InterPro" id="IPR017972">
    <property type="entry name" value="Cyt_P450_CS"/>
</dbReference>
<evidence type="ECO:0000256" key="3">
    <source>
        <dbReference type="ARBA" id="ARBA00010617"/>
    </source>
</evidence>
<dbReference type="GO" id="GO:0005506">
    <property type="term" value="F:iron ion binding"/>
    <property type="evidence" value="ECO:0007669"/>
    <property type="project" value="InterPro"/>
</dbReference>
<evidence type="ECO:0000313" key="13">
    <source>
        <dbReference type="Proteomes" id="UP000076722"/>
    </source>
</evidence>
<dbReference type="EMBL" id="KV419399">
    <property type="protein sequence ID" value="KZS96386.1"/>
    <property type="molecule type" value="Genomic_DNA"/>
</dbReference>
<evidence type="ECO:0000256" key="4">
    <source>
        <dbReference type="ARBA" id="ARBA00022617"/>
    </source>
</evidence>
<dbReference type="InterPro" id="IPR050121">
    <property type="entry name" value="Cytochrome_P450_monoxygenase"/>
</dbReference>
<reference evidence="12 13" key="1">
    <citation type="journal article" date="2016" name="Mol. Biol. Evol.">
        <title>Comparative Genomics of Early-Diverging Mushroom-Forming Fungi Provides Insights into the Origins of Lignocellulose Decay Capabilities.</title>
        <authorList>
            <person name="Nagy L.G."/>
            <person name="Riley R."/>
            <person name="Tritt A."/>
            <person name="Adam C."/>
            <person name="Daum C."/>
            <person name="Floudas D."/>
            <person name="Sun H."/>
            <person name="Yadav J.S."/>
            <person name="Pangilinan J."/>
            <person name="Larsson K.H."/>
            <person name="Matsuura K."/>
            <person name="Barry K."/>
            <person name="Labutti K."/>
            <person name="Kuo R."/>
            <person name="Ohm R.A."/>
            <person name="Bhattacharya S.S."/>
            <person name="Shirouzu T."/>
            <person name="Yoshinaga Y."/>
            <person name="Martin F.M."/>
            <person name="Grigoriev I.V."/>
            <person name="Hibbett D.S."/>
        </authorList>
    </citation>
    <scope>NUCLEOTIDE SEQUENCE [LARGE SCALE GENOMIC DNA]</scope>
    <source>
        <strain evidence="12 13">HHB9708</strain>
    </source>
</reference>
<dbReference type="GO" id="GO:0020037">
    <property type="term" value="F:heme binding"/>
    <property type="evidence" value="ECO:0007669"/>
    <property type="project" value="InterPro"/>
</dbReference>
<dbReference type="AlphaFoldDB" id="A0A164XXG5"/>
<feature type="transmembrane region" description="Helical" evidence="11">
    <location>
        <begin position="6"/>
        <end position="28"/>
    </location>
</feature>
<evidence type="ECO:0000256" key="2">
    <source>
        <dbReference type="ARBA" id="ARBA00005179"/>
    </source>
</evidence>
<dbReference type="Proteomes" id="UP000076722">
    <property type="component" value="Unassembled WGS sequence"/>
</dbReference>
<evidence type="ECO:0000256" key="8">
    <source>
        <dbReference type="ARBA" id="ARBA00023033"/>
    </source>
</evidence>
<evidence type="ECO:0000256" key="6">
    <source>
        <dbReference type="ARBA" id="ARBA00023002"/>
    </source>
</evidence>
<dbReference type="OrthoDB" id="1470350at2759"/>
<dbReference type="SUPFAM" id="SSF48264">
    <property type="entry name" value="Cytochrome P450"/>
    <property type="match status" value="1"/>
</dbReference>
<dbReference type="PRINTS" id="PR00385">
    <property type="entry name" value="P450"/>
</dbReference>
<keyword evidence="4 9" id="KW-0349">Heme</keyword>
<evidence type="ECO:0000256" key="9">
    <source>
        <dbReference type="PIRSR" id="PIRSR602403-1"/>
    </source>
</evidence>
<evidence type="ECO:0000256" key="11">
    <source>
        <dbReference type="SAM" id="Phobius"/>
    </source>
</evidence>
<dbReference type="PRINTS" id="PR00465">
    <property type="entry name" value="EP450IV"/>
</dbReference>